<evidence type="ECO:0000256" key="2">
    <source>
        <dbReference type="ARBA" id="ARBA00010729"/>
    </source>
</evidence>
<keyword evidence="3" id="KW-0963">Cytoplasm</keyword>
<accession>A0A0M3ICJ8</accession>
<keyword evidence="10" id="KW-0175">Coiled coil</keyword>
<evidence type="ECO:0000256" key="9">
    <source>
        <dbReference type="PROSITE-ProRule" id="PRU00576"/>
    </source>
</evidence>
<dbReference type="Gene3D" id="1.20.5.1430">
    <property type="match status" value="1"/>
</dbReference>
<evidence type="ECO:0000256" key="6">
    <source>
        <dbReference type="ARBA" id="ARBA00022776"/>
    </source>
</evidence>
<organism evidence="13 14">
    <name type="scientific">Ascaris lumbricoides</name>
    <name type="common">Giant roundworm</name>
    <dbReference type="NCBI Taxonomy" id="6252"/>
    <lineage>
        <taxon>Eukaryota</taxon>
        <taxon>Metazoa</taxon>
        <taxon>Ecdysozoa</taxon>
        <taxon>Nematoda</taxon>
        <taxon>Chromadorea</taxon>
        <taxon>Rhabditida</taxon>
        <taxon>Spirurina</taxon>
        <taxon>Ascaridomorpha</taxon>
        <taxon>Ascaridoidea</taxon>
        <taxon>Ascarididae</taxon>
        <taxon>Ascaris</taxon>
    </lineage>
</organism>
<evidence type="ECO:0000259" key="12">
    <source>
        <dbReference type="PROSITE" id="PS51230"/>
    </source>
</evidence>
<evidence type="ECO:0000256" key="5">
    <source>
        <dbReference type="ARBA" id="ARBA00022701"/>
    </source>
</evidence>
<evidence type="ECO:0000256" key="7">
    <source>
        <dbReference type="ARBA" id="ARBA00023212"/>
    </source>
</evidence>
<evidence type="ECO:0000313" key="14">
    <source>
        <dbReference type="WBParaSite" id="ALUE_0001562401-mRNA-1"/>
    </source>
</evidence>
<evidence type="ECO:0000259" key="11">
    <source>
        <dbReference type="PROSITE" id="PS50021"/>
    </source>
</evidence>
<sequence>MVQNVFATSATAENCSRHDLLAFVNNCLQANFTRIEEMSTGAAYCQLTDFLFRGMIQLRKVKWNSRNEVDWISNWRLLQTAWKEIGVEKANFTRIEEMSTGAAYCQLTDFLFRGMIQLRKVKWNSRNEVDWISNWRLLQTAWKEIGVEKAVPVERLLKGKFQDNFEFLQWFKKFFDANCTALPYDPIEARNGEVSMLNMIVIPGEYSCSEGQIPLPASVSTGSTRSATARTTTSMNAKKVAPGNGVQSSTRLTAVRGKPIVGSAAKSIAASANSLEIERQRCKELQAQLEEMTNAISAIEKERNFYFSKLQRVEAYCQNAGEDASVQCEAILHILYEIEEGFAIPIVDERSEQNGTDSVAIAAADGTQIKSDGEGFAIPIVDERNEQNGTDSVAIAAADRTQIKSDGVSIIDAGINALQIDDSETF</sequence>
<comment type="subcellular location">
    <subcellularLocation>
        <location evidence="1">Cytoplasm</location>
        <location evidence="1">Cytoskeleton</location>
    </subcellularLocation>
</comment>
<dbReference type="InterPro" id="IPR027328">
    <property type="entry name" value="MAPRE"/>
</dbReference>
<proteinExistence type="inferred from homology"/>
<dbReference type="GO" id="GO:0005874">
    <property type="term" value="C:microtubule"/>
    <property type="evidence" value="ECO:0007669"/>
    <property type="project" value="UniProtKB-KW"/>
</dbReference>
<dbReference type="InterPro" id="IPR001715">
    <property type="entry name" value="CH_dom"/>
</dbReference>
<feature type="coiled-coil region" evidence="10">
    <location>
        <begin position="268"/>
        <end position="302"/>
    </location>
</feature>
<keyword evidence="6" id="KW-0498">Mitosis</keyword>
<evidence type="ECO:0000256" key="10">
    <source>
        <dbReference type="SAM" id="Coils"/>
    </source>
</evidence>
<protein>
    <submittedName>
        <fullName evidence="14">Calponin-homology (CH) domain-containing protein</fullName>
    </submittedName>
</protein>
<dbReference type="InterPro" id="IPR004953">
    <property type="entry name" value="EB1_C"/>
</dbReference>
<keyword evidence="8" id="KW-0131">Cell cycle</keyword>
<keyword evidence="13" id="KW-1185">Reference proteome</keyword>
<dbReference type="Proteomes" id="UP000036681">
    <property type="component" value="Unplaced"/>
</dbReference>
<dbReference type="FunFam" id="1.10.418.10:FF:000028">
    <property type="entry name" value="RP/EB family microtubule-associated protein"/>
    <property type="match status" value="1"/>
</dbReference>
<dbReference type="SUPFAM" id="SSF47576">
    <property type="entry name" value="Calponin-homology domain, CH-domain"/>
    <property type="match status" value="2"/>
</dbReference>
<evidence type="ECO:0000256" key="3">
    <source>
        <dbReference type="ARBA" id="ARBA00022490"/>
    </source>
</evidence>
<dbReference type="PROSITE" id="PS51230">
    <property type="entry name" value="EB1_C"/>
    <property type="match status" value="1"/>
</dbReference>
<evidence type="ECO:0000313" key="13">
    <source>
        <dbReference type="Proteomes" id="UP000036681"/>
    </source>
</evidence>
<feature type="domain" description="EB1 C-terminal" evidence="12">
    <location>
        <begin position="274"/>
        <end position="344"/>
    </location>
</feature>
<dbReference type="Gene3D" id="1.10.418.10">
    <property type="entry name" value="Calponin-like domain"/>
    <property type="match status" value="2"/>
</dbReference>
<evidence type="ECO:0000256" key="8">
    <source>
        <dbReference type="ARBA" id="ARBA00023306"/>
    </source>
</evidence>
<dbReference type="Pfam" id="PF03271">
    <property type="entry name" value="EB1"/>
    <property type="match status" value="1"/>
</dbReference>
<dbReference type="PANTHER" id="PTHR10623">
    <property type="entry name" value="MICROTUBULE-ASSOCIATED PROTEIN RP/EB FAMILY MEMBER"/>
    <property type="match status" value="1"/>
</dbReference>
<dbReference type="SUPFAM" id="SSF140612">
    <property type="entry name" value="EB1 dimerisation domain-like"/>
    <property type="match status" value="1"/>
</dbReference>
<dbReference type="GO" id="GO:0051301">
    <property type="term" value="P:cell division"/>
    <property type="evidence" value="ECO:0007669"/>
    <property type="project" value="UniProtKB-KW"/>
</dbReference>
<keyword evidence="5 9" id="KW-0493">Microtubule</keyword>
<feature type="domain" description="Calponin-homology (CH)" evidence="11">
    <location>
        <begin position="66"/>
        <end position="176"/>
    </location>
</feature>
<reference evidence="14" key="1">
    <citation type="submission" date="2017-02" db="UniProtKB">
        <authorList>
            <consortium name="WormBaseParasite"/>
        </authorList>
    </citation>
    <scope>IDENTIFICATION</scope>
</reference>
<dbReference type="InterPro" id="IPR036872">
    <property type="entry name" value="CH_dom_sf"/>
</dbReference>
<name>A0A0M3ICJ8_ASCLU</name>
<dbReference type="Pfam" id="PF00307">
    <property type="entry name" value="CH"/>
    <property type="match status" value="2"/>
</dbReference>
<keyword evidence="4" id="KW-0132">Cell division</keyword>
<dbReference type="GO" id="GO:0008017">
    <property type="term" value="F:microtubule binding"/>
    <property type="evidence" value="ECO:0007669"/>
    <property type="project" value="InterPro"/>
</dbReference>
<keyword evidence="7" id="KW-0206">Cytoskeleton</keyword>
<dbReference type="AlphaFoldDB" id="A0A0M3ICJ8"/>
<dbReference type="InterPro" id="IPR036133">
    <property type="entry name" value="EB1_C_sf"/>
</dbReference>
<evidence type="ECO:0000256" key="4">
    <source>
        <dbReference type="ARBA" id="ARBA00022618"/>
    </source>
</evidence>
<comment type="similarity">
    <text evidence="2">Belongs to the MAPRE family.</text>
</comment>
<evidence type="ECO:0000256" key="1">
    <source>
        <dbReference type="ARBA" id="ARBA00004245"/>
    </source>
</evidence>
<dbReference type="PROSITE" id="PS50021">
    <property type="entry name" value="CH"/>
    <property type="match status" value="1"/>
</dbReference>
<dbReference type="WBParaSite" id="ALUE_0001562401-mRNA-1">
    <property type="protein sequence ID" value="ALUE_0001562401-mRNA-1"/>
    <property type="gene ID" value="ALUE_0001562401"/>
</dbReference>